<dbReference type="RefSeq" id="WP_233370124.1">
    <property type="nucleotide sequence ID" value="NZ_JAJTWU010000001.1"/>
</dbReference>
<keyword evidence="3" id="KW-1185">Reference proteome</keyword>
<feature type="domain" description="ChrR-like cupin" evidence="1">
    <location>
        <begin position="31"/>
        <end position="123"/>
    </location>
</feature>
<evidence type="ECO:0000313" key="2">
    <source>
        <dbReference type="EMBL" id="MCE4553424.1"/>
    </source>
</evidence>
<gene>
    <name evidence="2" type="ORF">LXT13_03055</name>
</gene>
<organism evidence="2 3">
    <name type="scientific">Pelomonas cellulosilytica</name>
    <dbReference type="NCBI Taxonomy" id="2906762"/>
    <lineage>
        <taxon>Bacteria</taxon>
        <taxon>Pseudomonadati</taxon>
        <taxon>Pseudomonadota</taxon>
        <taxon>Betaproteobacteria</taxon>
        <taxon>Burkholderiales</taxon>
        <taxon>Sphaerotilaceae</taxon>
        <taxon>Roseateles</taxon>
    </lineage>
</organism>
<dbReference type="EMBL" id="JAJTWU010000001">
    <property type="protein sequence ID" value="MCE4553424.1"/>
    <property type="molecule type" value="Genomic_DNA"/>
</dbReference>
<proteinExistence type="predicted"/>
<dbReference type="SUPFAM" id="SSF51182">
    <property type="entry name" value="RmlC-like cupins"/>
    <property type="match status" value="1"/>
</dbReference>
<dbReference type="InterPro" id="IPR025979">
    <property type="entry name" value="ChrR-like_cupin_dom"/>
</dbReference>
<dbReference type="InterPro" id="IPR011051">
    <property type="entry name" value="RmlC_Cupin_sf"/>
</dbReference>
<dbReference type="Pfam" id="PF12973">
    <property type="entry name" value="Cupin_7"/>
    <property type="match status" value="1"/>
</dbReference>
<dbReference type="Gene3D" id="2.60.120.10">
    <property type="entry name" value="Jelly Rolls"/>
    <property type="match status" value="1"/>
</dbReference>
<comment type="caution">
    <text evidence="2">The sequence shown here is derived from an EMBL/GenBank/DDBJ whole genome shotgun (WGS) entry which is preliminary data.</text>
</comment>
<sequence>MPPPTASPAQARAIRRRLLERVADTESRLLTVPPGAAGWQPFGDGVQIKVLHEHEGGLSYLLKLAPGARIAAHRHPVDEECVVLEGVLKVGSRIEVGPGGYHLARAGSLHASLGTETGATIFLRGAEPHADQLLV</sequence>
<name>A0ABS8XRW0_9BURK</name>
<evidence type="ECO:0000259" key="1">
    <source>
        <dbReference type="Pfam" id="PF12973"/>
    </source>
</evidence>
<accession>A0ABS8XRW0</accession>
<protein>
    <submittedName>
        <fullName evidence="2">Cupin domain-containing protein</fullName>
    </submittedName>
</protein>
<dbReference type="InterPro" id="IPR014710">
    <property type="entry name" value="RmlC-like_jellyroll"/>
</dbReference>
<reference evidence="2 3" key="1">
    <citation type="submission" date="2021-12" db="EMBL/GenBank/DDBJ databases">
        <title>Genome seq of P8.</title>
        <authorList>
            <person name="Seo T."/>
        </authorList>
    </citation>
    <scope>NUCLEOTIDE SEQUENCE [LARGE SCALE GENOMIC DNA]</scope>
    <source>
        <strain evidence="2 3">P8</strain>
    </source>
</reference>
<dbReference type="Proteomes" id="UP001200741">
    <property type="component" value="Unassembled WGS sequence"/>
</dbReference>
<evidence type="ECO:0000313" key="3">
    <source>
        <dbReference type="Proteomes" id="UP001200741"/>
    </source>
</evidence>